<gene>
    <name evidence="2" type="ORF">SAMN05192565_12023</name>
</gene>
<protein>
    <submittedName>
        <fullName evidence="2">GSCFA family protein</fullName>
    </submittedName>
</protein>
<feature type="domain" description="GSCFA" evidence="1">
    <location>
        <begin position="47"/>
        <end position="317"/>
    </location>
</feature>
<dbReference type="STRING" id="582675.SAMN05192565_12023"/>
<reference evidence="3" key="1">
    <citation type="submission" date="2016-10" db="EMBL/GenBank/DDBJ databases">
        <authorList>
            <person name="Varghese N."/>
            <person name="Submissions S."/>
        </authorList>
    </citation>
    <scope>NUCLEOTIDE SEQUENCE [LARGE SCALE GENOMIC DNA]</scope>
    <source>
        <strain evidence="3">Gh-105</strain>
    </source>
</reference>
<dbReference type="InterPro" id="IPR014982">
    <property type="entry name" value="GSCFA"/>
</dbReference>
<evidence type="ECO:0000313" key="2">
    <source>
        <dbReference type="EMBL" id="SFG96780.1"/>
    </source>
</evidence>
<evidence type="ECO:0000259" key="1">
    <source>
        <dbReference type="Pfam" id="PF08885"/>
    </source>
</evidence>
<accession>A0A1I2W5W6</accession>
<dbReference type="AlphaFoldDB" id="A0A1I2W5W6"/>
<organism evidence="2 3">
    <name type="scientific">Methylobacterium gossipiicola</name>
    <dbReference type="NCBI Taxonomy" id="582675"/>
    <lineage>
        <taxon>Bacteria</taxon>
        <taxon>Pseudomonadati</taxon>
        <taxon>Pseudomonadota</taxon>
        <taxon>Alphaproteobacteria</taxon>
        <taxon>Hyphomicrobiales</taxon>
        <taxon>Methylobacteriaceae</taxon>
        <taxon>Methylobacterium</taxon>
    </lineage>
</organism>
<proteinExistence type="predicted"/>
<evidence type="ECO:0000313" key="3">
    <source>
        <dbReference type="Proteomes" id="UP000199229"/>
    </source>
</evidence>
<dbReference type="Pfam" id="PF08885">
    <property type="entry name" value="GSCFA"/>
    <property type="match status" value="1"/>
</dbReference>
<dbReference type="Proteomes" id="UP000199229">
    <property type="component" value="Unassembled WGS sequence"/>
</dbReference>
<sequence length="356" mass="38449">MRGAAVVMNPYADLPAERFWRKVVAGVPPFALAPGPSGAFSIAPGARVATAGSCFAQHVSRALTEAGFGRYLAEAAPEGLSAEDAEARQYGVYSARYGNVYTARQLLQLFDRAYGTYQPELVAWTRPDGRRVDPFRPAVEPAGYADDATLLAARAEHLAAVRRMFEELDVFVFTLGLTEGWEHRADGAVLPVAPGVIADGFDPARYAFVNARAGAVRDDMLAFLARLFAVNARARVILTVSPVPLIASYADRHVLVSNAYSKAALRVAAEEIVEAEPRAVYFPAYEIVTSTANAGRYYADDLRSVTPEGVAHVMRVFLAAFTDAPPLTRVPHPLGLEYARAATVVCDEEAIERSLV</sequence>
<name>A0A1I2W5W6_9HYPH</name>
<dbReference type="EMBL" id="FOPM01000020">
    <property type="protein sequence ID" value="SFG96780.1"/>
    <property type="molecule type" value="Genomic_DNA"/>
</dbReference>
<keyword evidence="3" id="KW-1185">Reference proteome</keyword>